<organism evidence="7 8">
    <name type="scientific">Candidatus Auribacter fodinae</name>
    <dbReference type="NCBI Taxonomy" id="2093366"/>
    <lineage>
        <taxon>Bacteria</taxon>
        <taxon>Pseudomonadati</taxon>
        <taxon>Candidatus Auribacterota</taxon>
        <taxon>Candidatus Auribacteria</taxon>
        <taxon>Candidatus Auribacterales</taxon>
        <taxon>Candidatus Auribacteraceae</taxon>
        <taxon>Candidatus Auribacter</taxon>
    </lineage>
</organism>
<keyword evidence="5 6" id="KW-0472">Membrane</keyword>
<feature type="transmembrane region" description="Helical" evidence="6">
    <location>
        <begin position="251"/>
        <end position="275"/>
    </location>
</feature>
<dbReference type="GO" id="GO:0035435">
    <property type="term" value="P:phosphate ion transmembrane transport"/>
    <property type="evidence" value="ECO:0007669"/>
    <property type="project" value="TreeGrafter"/>
</dbReference>
<keyword evidence="3 6" id="KW-0812">Transmembrane</keyword>
<reference evidence="7 8" key="1">
    <citation type="journal article" date="2017" name="ISME J.">
        <title>Energy and carbon metabolisms in a deep terrestrial subsurface fluid microbial community.</title>
        <authorList>
            <person name="Momper L."/>
            <person name="Jungbluth S.P."/>
            <person name="Lee M.D."/>
            <person name="Amend J.P."/>
        </authorList>
    </citation>
    <scope>NUCLEOTIDE SEQUENCE [LARGE SCALE GENOMIC DNA]</scope>
    <source>
        <strain evidence="7">SURF_26</strain>
    </source>
</reference>
<feature type="transmembrane region" description="Helical" evidence="6">
    <location>
        <begin position="58"/>
        <end position="76"/>
    </location>
</feature>
<evidence type="ECO:0000256" key="4">
    <source>
        <dbReference type="ARBA" id="ARBA00022989"/>
    </source>
</evidence>
<dbReference type="InterPro" id="IPR001204">
    <property type="entry name" value="Phos_transporter"/>
</dbReference>
<dbReference type="PANTHER" id="PTHR11101:SF80">
    <property type="entry name" value="PHOSPHATE TRANSPORTER"/>
    <property type="match status" value="1"/>
</dbReference>
<feature type="transmembrane region" description="Helical" evidence="6">
    <location>
        <begin position="313"/>
        <end position="336"/>
    </location>
</feature>
<evidence type="ECO:0000256" key="5">
    <source>
        <dbReference type="ARBA" id="ARBA00023136"/>
    </source>
</evidence>
<dbReference type="AlphaFoldDB" id="A0A3A4R541"/>
<keyword evidence="4 6" id="KW-1133">Transmembrane helix</keyword>
<evidence type="ECO:0000256" key="6">
    <source>
        <dbReference type="SAM" id="Phobius"/>
    </source>
</evidence>
<evidence type="ECO:0000256" key="3">
    <source>
        <dbReference type="ARBA" id="ARBA00022692"/>
    </source>
</evidence>
<dbReference type="GO" id="GO:0005315">
    <property type="term" value="F:phosphate transmembrane transporter activity"/>
    <property type="evidence" value="ECO:0007669"/>
    <property type="project" value="InterPro"/>
</dbReference>
<name>A0A3A4R541_9BACT</name>
<feature type="transmembrane region" description="Helical" evidence="6">
    <location>
        <begin position="186"/>
        <end position="207"/>
    </location>
</feature>
<keyword evidence="2" id="KW-0813">Transport</keyword>
<comment type="caution">
    <text evidence="7">The sequence shown here is derived from an EMBL/GenBank/DDBJ whole genome shotgun (WGS) entry which is preliminary data.</text>
</comment>
<evidence type="ECO:0000256" key="2">
    <source>
        <dbReference type="ARBA" id="ARBA00022448"/>
    </source>
</evidence>
<feature type="transmembrane region" description="Helical" evidence="6">
    <location>
        <begin position="213"/>
        <end position="239"/>
    </location>
</feature>
<feature type="transmembrane region" description="Helical" evidence="6">
    <location>
        <begin position="20"/>
        <end position="46"/>
    </location>
</feature>
<protein>
    <submittedName>
        <fullName evidence="7">Anion permease</fullName>
    </submittedName>
</protein>
<dbReference type="GO" id="GO:0016020">
    <property type="term" value="C:membrane"/>
    <property type="evidence" value="ECO:0007669"/>
    <property type="project" value="UniProtKB-SubCell"/>
</dbReference>
<comment type="subcellular location">
    <subcellularLocation>
        <location evidence="1">Membrane</location>
        <topology evidence="1">Multi-pass membrane protein</topology>
    </subcellularLocation>
</comment>
<sequence>MTFFISAITSKTDGTMIKGILLSAIIAFFAINMGGGNFAASFAAAYGGRVVTKRRAQILFIIFVILGAILVGKPVAKTLGSRIIPSELLTVDTVLVICFTATCSLFIANLLKVPQSTSMVSVGSIIGVGLFHKQVYLSTIMYLIPFWILMPLIGYILTYFFGRMIYPPRASNFWIYEKLVNHRKRLAFFVIMASCYNAFSVGTNNVSNAVGPLVGAGILDVMLGLALIAPVFGMGGIVFDKVLTSTSDEIIPLGLLTATIICFVCGSLMIIASILGVPQSFVMIKVASVIAVSGLKDGHAITFRNRVIQKTCITWMVTPIISIFLSYALTAALFYFTR</sequence>
<dbReference type="Pfam" id="PF01384">
    <property type="entry name" value="PHO4"/>
    <property type="match status" value="1"/>
</dbReference>
<gene>
    <name evidence="7" type="ORF">C4541_09365</name>
</gene>
<evidence type="ECO:0000256" key="1">
    <source>
        <dbReference type="ARBA" id="ARBA00004141"/>
    </source>
</evidence>
<dbReference type="EMBL" id="QZJZ01000073">
    <property type="protein sequence ID" value="RJP57937.1"/>
    <property type="molecule type" value="Genomic_DNA"/>
</dbReference>
<feature type="transmembrane region" description="Helical" evidence="6">
    <location>
        <begin position="142"/>
        <end position="166"/>
    </location>
</feature>
<dbReference type="PANTHER" id="PTHR11101">
    <property type="entry name" value="PHOSPHATE TRANSPORTER"/>
    <property type="match status" value="1"/>
</dbReference>
<accession>A0A3A4R541</accession>
<evidence type="ECO:0000313" key="7">
    <source>
        <dbReference type="EMBL" id="RJP57937.1"/>
    </source>
</evidence>
<feature type="transmembrane region" description="Helical" evidence="6">
    <location>
        <begin position="88"/>
        <end position="111"/>
    </location>
</feature>
<proteinExistence type="predicted"/>
<evidence type="ECO:0000313" key="8">
    <source>
        <dbReference type="Proteomes" id="UP000266426"/>
    </source>
</evidence>
<dbReference type="Proteomes" id="UP000266426">
    <property type="component" value="Unassembled WGS sequence"/>
</dbReference>